<keyword evidence="7" id="KW-0636">Prenylation</keyword>
<dbReference type="FunFam" id="1.20.5.110:FF:000020">
    <property type="entry name" value="synaptobrevin homolog YKT6"/>
    <property type="match status" value="1"/>
</dbReference>
<evidence type="ECO:0000259" key="11">
    <source>
        <dbReference type="PROSITE" id="PS50859"/>
    </source>
</evidence>
<dbReference type="CDD" id="cd14824">
    <property type="entry name" value="Longin"/>
    <property type="match status" value="1"/>
</dbReference>
<keyword evidence="10" id="KW-0175">Coiled coil</keyword>
<evidence type="ECO:0000256" key="8">
    <source>
        <dbReference type="ARBA" id="ARBA00025256"/>
    </source>
</evidence>
<dbReference type="EMBL" id="OE839469">
    <property type="protein sequence ID" value="CAD7587337.1"/>
    <property type="molecule type" value="Genomic_DNA"/>
</dbReference>
<dbReference type="Gene3D" id="3.30.450.50">
    <property type="entry name" value="Longin domain"/>
    <property type="match status" value="1"/>
</dbReference>
<dbReference type="SUPFAM" id="SSF64356">
    <property type="entry name" value="SNARE-like"/>
    <property type="match status" value="1"/>
</dbReference>
<dbReference type="PROSITE" id="PS50892">
    <property type="entry name" value="V_SNARE"/>
    <property type="match status" value="1"/>
</dbReference>
<dbReference type="InterPro" id="IPR042855">
    <property type="entry name" value="V_SNARE_CC"/>
</dbReference>
<feature type="domain" description="V-SNARE coiled-coil homology" evidence="12">
    <location>
        <begin position="160"/>
        <end position="220"/>
    </location>
</feature>
<evidence type="ECO:0000256" key="1">
    <source>
        <dbReference type="ARBA" id="ARBA00004444"/>
    </source>
</evidence>
<comment type="subcellular location">
    <subcellularLocation>
        <location evidence="9">Cytoplasmic vesicle membrane</location>
        <topology evidence="9">Lipid-anchor</topology>
        <orientation evidence="9">Cytoplasmic side</orientation>
    </subcellularLocation>
    <subcellularLocation>
        <location evidence="1">Golgi apparatus membrane</location>
        <topology evidence="1">Lipid-anchor</topology>
        <orientation evidence="1">Cytoplasmic side</orientation>
    </subcellularLocation>
</comment>
<evidence type="ECO:0000256" key="10">
    <source>
        <dbReference type="PROSITE-ProRule" id="PRU00290"/>
    </source>
</evidence>
<evidence type="ECO:0000256" key="9">
    <source>
        <dbReference type="ARBA" id="ARBA00025701"/>
    </source>
</evidence>
<keyword evidence="5" id="KW-0564">Palmitate</keyword>
<dbReference type="InterPro" id="IPR045848">
    <property type="entry name" value="R-SNARE_YKT6"/>
</dbReference>
<evidence type="ECO:0000256" key="3">
    <source>
        <dbReference type="ARBA" id="ARBA00022481"/>
    </source>
</evidence>
<gene>
    <name evidence="13" type="ORF">TGEB3V08_LOCUS1545</name>
</gene>
<evidence type="ECO:0000256" key="5">
    <source>
        <dbReference type="ARBA" id="ARBA00023139"/>
    </source>
</evidence>
<protein>
    <submittedName>
        <fullName evidence="13">Uncharacterized protein</fullName>
    </submittedName>
</protein>
<comment type="function">
    <text evidence="8">Vesicular soluble NSF attachment protein receptor (v-SNARE) mediating vesicle docking and fusion to a specific acceptor cellular compartment. Functions in endoplasmic reticulum to Golgi transport; as part of a SNARE complex composed of GOSR1, GOSR2 and STX5. Functions in early/recycling endosome to TGN transport; as part of a SNARE complex composed of BET1L, GOSR1 and STX5. Has a S-palmitoyl transferase activity.</text>
</comment>
<dbReference type="InterPro" id="IPR011012">
    <property type="entry name" value="Longin-like_dom_sf"/>
</dbReference>
<accession>A0A7R9PHP9</accession>
<dbReference type="Pfam" id="PF13774">
    <property type="entry name" value="Longin"/>
    <property type="match status" value="1"/>
</dbReference>
<dbReference type="CDD" id="cd15867">
    <property type="entry name" value="R-SNARE_YKT6"/>
    <property type="match status" value="1"/>
</dbReference>
<feature type="domain" description="Longin" evidence="11">
    <location>
        <begin position="29"/>
        <end position="149"/>
    </location>
</feature>
<sequence length="220" mass="25176">MFECGLRALVYKAEEFVLTNKQRDREHQMISRQSSNTAVWLKSSYDLSTFSFFQRTSVQEFMAFVSKTIVERTQTAARQSVKEGEYMCHVYVRGDNLAGVLISDHDYPHRVSHTLLTKVLDDFSLKFPPSLWPSGSEETIIFPQLNAYLVKYQNPREADAMTKIQEELDETKIILHNTIEAVLERGEKLDDLVAKSEGLSLQSKAFYKTARKTNSCCSLG</sequence>
<dbReference type="InterPro" id="IPR010908">
    <property type="entry name" value="Longin_dom"/>
</dbReference>
<reference evidence="13" key="1">
    <citation type="submission" date="2020-11" db="EMBL/GenBank/DDBJ databases">
        <authorList>
            <person name="Tran Van P."/>
        </authorList>
    </citation>
    <scope>NUCLEOTIDE SEQUENCE</scope>
</reference>
<name>A0A7R9PHP9_TIMGE</name>
<dbReference type="PANTHER" id="PTHR45806">
    <property type="entry name" value="SYNAPTOBREVIN HOMOLOG YKT6"/>
    <property type="match status" value="1"/>
</dbReference>
<evidence type="ECO:0000256" key="2">
    <source>
        <dbReference type="ARBA" id="ARBA00008025"/>
    </source>
</evidence>
<proteinExistence type="inferred from homology"/>
<dbReference type="Pfam" id="PF00957">
    <property type="entry name" value="Synaptobrevin"/>
    <property type="match status" value="1"/>
</dbReference>
<dbReference type="PANTHER" id="PTHR45806:SF1">
    <property type="entry name" value="SYNAPTOBREVIN HOMOLOG YKT6"/>
    <property type="match status" value="1"/>
</dbReference>
<evidence type="ECO:0000313" key="13">
    <source>
        <dbReference type="EMBL" id="CAD7587337.1"/>
    </source>
</evidence>
<dbReference type="SMART" id="SM01270">
    <property type="entry name" value="Longin"/>
    <property type="match status" value="1"/>
</dbReference>
<dbReference type="Gene3D" id="1.20.5.110">
    <property type="match status" value="1"/>
</dbReference>
<dbReference type="GO" id="GO:0006888">
    <property type="term" value="P:endoplasmic reticulum to Golgi vesicle-mediated transport"/>
    <property type="evidence" value="ECO:0007669"/>
    <property type="project" value="TreeGrafter"/>
</dbReference>
<evidence type="ECO:0000256" key="6">
    <source>
        <dbReference type="ARBA" id="ARBA00023288"/>
    </source>
</evidence>
<organism evidence="13">
    <name type="scientific">Timema genevievae</name>
    <name type="common">Walking stick</name>
    <dbReference type="NCBI Taxonomy" id="629358"/>
    <lineage>
        <taxon>Eukaryota</taxon>
        <taxon>Metazoa</taxon>
        <taxon>Ecdysozoa</taxon>
        <taxon>Arthropoda</taxon>
        <taxon>Hexapoda</taxon>
        <taxon>Insecta</taxon>
        <taxon>Pterygota</taxon>
        <taxon>Neoptera</taxon>
        <taxon>Polyneoptera</taxon>
        <taxon>Phasmatodea</taxon>
        <taxon>Timematodea</taxon>
        <taxon>Timematoidea</taxon>
        <taxon>Timematidae</taxon>
        <taxon>Timema</taxon>
    </lineage>
</organism>
<evidence type="ECO:0000256" key="4">
    <source>
        <dbReference type="ARBA" id="ARBA00023136"/>
    </source>
</evidence>
<evidence type="ECO:0000259" key="12">
    <source>
        <dbReference type="PROSITE" id="PS50892"/>
    </source>
</evidence>
<dbReference type="GO" id="GO:0005484">
    <property type="term" value="F:SNAP receptor activity"/>
    <property type="evidence" value="ECO:0007669"/>
    <property type="project" value="TreeGrafter"/>
</dbReference>
<evidence type="ECO:0000256" key="7">
    <source>
        <dbReference type="ARBA" id="ARBA00023289"/>
    </source>
</evidence>
<comment type="similarity">
    <text evidence="2">Belongs to the synaptobrevin family.</text>
</comment>
<keyword evidence="4" id="KW-0472">Membrane</keyword>
<dbReference type="GO" id="GO:0030659">
    <property type="term" value="C:cytoplasmic vesicle membrane"/>
    <property type="evidence" value="ECO:0007669"/>
    <property type="project" value="UniProtKB-SubCell"/>
</dbReference>
<keyword evidence="3" id="KW-0488">Methylation</keyword>
<dbReference type="AlphaFoldDB" id="A0A7R9PHP9"/>
<dbReference type="SUPFAM" id="SSF58038">
    <property type="entry name" value="SNARE fusion complex"/>
    <property type="match status" value="1"/>
</dbReference>
<keyword evidence="6" id="KW-0449">Lipoprotein</keyword>
<dbReference type="PROSITE" id="PS50859">
    <property type="entry name" value="LONGIN"/>
    <property type="match status" value="1"/>
</dbReference>
<dbReference type="GO" id="GO:0000139">
    <property type="term" value="C:Golgi membrane"/>
    <property type="evidence" value="ECO:0007669"/>
    <property type="project" value="UniProtKB-SubCell"/>
</dbReference>